<dbReference type="Proteomes" id="UP000595095">
    <property type="component" value="Chromosome"/>
</dbReference>
<keyword evidence="2" id="KW-1185">Reference proteome</keyword>
<dbReference type="RefSeq" id="WP_195812013.1">
    <property type="nucleotide sequence ID" value="NZ_CP064795.1"/>
</dbReference>
<evidence type="ECO:0000313" key="1">
    <source>
        <dbReference type="EMBL" id="QPG06941.1"/>
    </source>
</evidence>
<protein>
    <submittedName>
        <fullName evidence="1">Uncharacterized protein</fullName>
    </submittedName>
</protein>
<proteinExistence type="predicted"/>
<reference evidence="1 2" key="1">
    <citation type="submission" date="2020-11" db="EMBL/GenBank/DDBJ databases">
        <title>Complete genome sequence for Salinimonas sp. strain G2-b.</title>
        <authorList>
            <person name="Park S.-J."/>
        </authorList>
    </citation>
    <scope>NUCLEOTIDE SEQUENCE [LARGE SCALE GENOMIC DNA]</scope>
    <source>
        <strain evidence="1 2">G2-b</strain>
    </source>
</reference>
<accession>A0A7S9DZS3</accession>
<sequence>MSNEPKTLLQLIVDALRIAKAAEQRLEMDTFYGSGLEATTVPTIHT</sequence>
<organism evidence="1 2">
    <name type="scientific">Salinimonas marina</name>
    <dbReference type="NCBI Taxonomy" id="2785918"/>
    <lineage>
        <taxon>Bacteria</taxon>
        <taxon>Pseudomonadati</taxon>
        <taxon>Pseudomonadota</taxon>
        <taxon>Gammaproteobacteria</taxon>
        <taxon>Alteromonadales</taxon>
        <taxon>Alteromonadaceae</taxon>
        <taxon>Alteromonas/Salinimonas group</taxon>
        <taxon>Salinimonas</taxon>
    </lineage>
</organism>
<dbReference type="AlphaFoldDB" id="A0A7S9DZS3"/>
<dbReference type="EMBL" id="CP064795">
    <property type="protein sequence ID" value="QPG06941.1"/>
    <property type="molecule type" value="Genomic_DNA"/>
</dbReference>
<evidence type="ECO:0000313" key="2">
    <source>
        <dbReference type="Proteomes" id="UP000595095"/>
    </source>
</evidence>
<name>A0A7S9DZS3_9ALTE</name>
<gene>
    <name evidence="1" type="ORF">IT774_07510</name>
</gene>
<dbReference type="KEGG" id="smaa:IT774_07510"/>